<feature type="domain" description="ABC transmembrane type-1" evidence="12">
    <location>
        <begin position="177"/>
        <end position="472"/>
    </location>
</feature>
<dbReference type="PROSITE" id="PS50929">
    <property type="entry name" value="ABC_TM1F"/>
    <property type="match status" value="2"/>
</dbReference>
<evidence type="ECO:0000256" key="10">
    <source>
        <dbReference type="SAM" id="Phobius"/>
    </source>
</evidence>
<dbReference type="InterPro" id="IPR011527">
    <property type="entry name" value="ABC1_TM_dom"/>
</dbReference>
<dbReference type="InterPro" id="IPR036640">
    <property type="entry name" value="ABC1_TM_sf"/>
</dbReference>
<dbReference type="GO" id="GO:0005524">
    <property type="term" value="F:ATP binding"/>
    <property type="evidence" value="ECO:0007669"/>
    <property type="project" value="UniProtKB-KW"/>
</dbReference>
<dbReference type="InterPro" id="IPR027417">
    <property type="entry name" value="P-loop_NTPase"/>
</dbReference>
<evidence type="ECO:0000313" key="14">
    <source>
        <dbReference type="Proteomes" id="UP000245783"/>
    </source>
</evidence>
<feature type="transmembrane region" description="Helical" evidence="10">
    <location>
        <begin position="1110"/>
        <end position="1132"/>
    </location>
</feature>
<dbReference type="Gene3D" id="1.20.1560.10">
    <property type="entry name" value="ABC transporter type 1, transmembrane domain"/>
    <property type="match status" value="2"/>
</dbReference>
<evidence type="ECO:0000256" key="8">
    <source>
        <dbReference type="ARBA" id="ARBA00023136"/>
    </source>
</evidence>
<dbReference type="InParanoid" id="A0A316VS57"/>
<dbReference type="Pfam" id="PF00005">
    <property type="entry name" value="ABC_tran"/>
    <property type="match status" value="2"/>
</dbReference>
<dbReference type="PROSITE" id="PS00211">
    <property type="entry name" value="ABC_TRANSPORTER_1"/>
    <property type="match status" value="2"/>
</dbReference>
<dbReference type="SUPFAM" id="SSF90123">
    <property type="entry name" value="ABC transporter transmembrane region"/>
    <property type="match status" value="2"/>
</dbReference>
<dbReference type="RefSeq" id="XP_025366403.1">
    <property type="nucleotide sequence ID" value="XM_025516521.1"/>
</dbReference>
<feature type="transmembrane region" description="Helical" evidence="10">
    <location>
        <begin position="926"/>
        <end position="951"/>
    </location>
</feature>
<dbReference type="SUPFAM" id="SSF52540">
    <property type="entry name" value="P-loop containing nucleoside triphosphate hydrolases"/>
    <property type="match status" value="2"/>
</dbReference>
<name>A0A316VS57_9BASI</name>
<keyword evidence="14" id="KW-1185">Reference proteome</keyword>
<evidence type="ECO:0000256" key="6">
    <source>
        <dbReference type="ARBA" id="ARBA00022840"/>
    </source>
</evidence>
<feature type="transmembrane region" description="Helical" evidence="10">
    <location>
        <begin position="1144"/>
        <end position="1165"/>
    </location>
</feature>
<dbReference type="PANTHER" id="PTHR24223">
    <property type="entry name" value="ATP-BINDING CASSETTE SUB-FAMILY C"/>
    <property type="match status" value="1"/>
</dbReference>
<proteinExistence type="inferred from homology"/>
<dbReference type="Pfam" id="PF00664">
    <property type="entry name" value="ABC_membrane"/>
    <property type="match status" value="2"/>
</dbReference>
<evidence type="ECO:0000259" key="12">
    <source>
        <dbReference type="PROSITE" id="PS50929"/>
    </source>
</evidence>
<dbReference type="InterPro" id="IPR003593">
    <property type="entry name" value="AAA+_ATPase"/>
</dbReference>
<feature type="compositionally biased region" description="Low complexity" evidence="9">
    <location>
        <begin position="1343"/>
        <end position="1355"/>
    </location>
</feature>
<dbReference type="CDD" id="cd18606">
    <property type="entry name" value="ABC_6TM_YOR1_D2_like"/>
    <property type="match status" value="1"/>
</dbReference>
<dbReference type="PANTHER" id="PTHR24223:SF456">
    <property type="entry name" value="MULTIDRUG RESISTANCE-ASSOCIATED PROTEIN LETHAL(2)03659"/>
    <property type="match status" value="1"/>
</dbReference>
<feature type="domain" description="ABC transporter" evidence="11">
    <location>
        <begin position="598"/>
        <end position="826"/>
    </location>
</feature>
<evidence type="ECO:0000313" key="13">
    <source>
        <dbReference type="EMBL" id="PWN39243.1"/>
    </source>
</evidence>
<dbReference type="Proteomes" id="UP000245783">
    <property type="component" value="Unassembled WGS sequence"/>
</dbReference>
<gene>
    <name evidence="13" type="ORF">IE81DRAFT_350354</name>
</gene>
<evidence type="ECO:0000256" key="9">
    <source>
        <dbReference type="SAM" id="MobiDB-lite"/>
    </source>
</evidence>
<dbReference type="GO" id="GO:0140359">
    <property type="term" value="F:ABC-type transporter activity"/>
    <property type="evidence" value="ECO:0007669"/>
    <property type="project" value="InterPro"/>
</dbReference>
<dbReference type="CDD" id="cd03250">
    <property type="entry name" value="ABCC_MRP_domain1"/>
    <property type="match status" value="1"/>
</dbReference>
<evidence type="ECO:0000259" key="11">
    <source>
        <dbReference type="PROSITE" id="PS50893"/>
    </source>
</evidence>
<keyword evidence="3" id="KW-0813">Transport</keyword>
<dbReference type="GO" id="GO:0016020">
    <property type="term" value="C:membrane"/>
    <property type="evidence" value="ECO:0007669"/>
    <property type="project" value="UniProtKB-SubCell"/>
</dbReference>
<feature type="region of interest" description="Disordered" evidence="9">
    <location>
        <begin position="1"/>
        <end position="50"/>
    </location>
</feature>
<dbReference type="STRING" id="1522189.A0A316VS57"/>
<keyword evidence="7 10" id="KW-1133">Transmembrane helix</keyword>
<dbReference type="InterPro" id="IPR003439">
    <property type="entry name" value="ABC_transporter-like_ATP-bd"/>
</dbReference>
<feature type="transmembrane region" description="Helical" evidence="10">
    <location>
        <begin position="409"/>
        <end position="432"/>
    </location>
</feature>
<evidence type="ECO:0000256" key="4">
    <source>
        <dbReference type="ARBA" id="ARBA00022692"/>
    </source>
</evidence>
<comment type="similarity">
    <text evidence="2">Belongs to the ABC transporter superfamily. ABCC family. Conjugate transporter (TC 3.A.1.208) subfamily.</text>
</comment>
<dbReference type="FunFam" id="1.20.1560.10:FF:000010">
    <property type="entry name" value="Multidrug resistance-associated ABC transporter"/>
    <property type="match status" value="1"/>
</dbReference>
<evidence type="ECO:0000256" key="5">
    <source>
        <dbReference type="ARBA" id="ARBA00022741"/>
    </source>
</evidence>
<feature type="region of interest" description="Disordered" evidence="9">
    <location>
        <begin position="1340"/>
        <end position="1359"/>
    </location>
</feature>
<reference evidence="13 14" key="1">
    <citation type="journal article" date="2018" name="Mol. Biol. Evol.">
        <title>Broad Genomic Sampling Reveals a Smut Pathogenic Ancestry of the Fungal Clade Ustilaginomycotina.</title>
        <authorList>
            <person name="Kijpornyongpan T."/>
            <person name="Mondo S.J."/>
            <person name="Barry K."/>
            <person name="Sandor L."/>
            <person name="Lee J."/>
            <person name="Lipzen A."/>
            <person name="Pangilinan J."/>
            <person name="LaButti K."/>
            <person name="Hainaut M."/>
            <person name="Henrissat B."/>
            <person name="Grigoriev I.V."/>
            <person name="Spatafora J.W."/>
            <person name="Aime M.C."/>
        </authorList>
    </citation>
    <scope>NUCLEOTIDE SEQUENCE [LARGE SCALE GENOMIC DNA]</scope>
    <source>
        <strain evidence="13 14">MCA 4658</strain>
    </source>
</reference>
<dbReference type="InterPro" id="IPR050173">
    <property type="entry name" value="ABC_transporter_C-like"/>
</dbReference>
<feature type="region of interest" description="Disordered" evidence="9">
    <location>
        <begin position="534"/>
        <end position="617"/>
    </location>
</feature>
<evidence type="ECO:0000256" key="7">
    <source>
        <dbReference type="ARBA" id="ARBA00022989"/>
    </source>
</evidence>
<evidence type="ECO:0000256" key="1">
    <source>
        <dbReference type="ARBA" id="ARBA00004141"/>
    </source>
</evidence>
<dbReference type="CDD" id="cd03244">
    <property type="entry name" value="ABCC_MRP_domain2"/>
    <property type="match status" value="1"/>
</dbReference>
<sequence>MAGSQVGEEAIEVRCSPNSDLESAASRPSSQRSNGFDRKDAGKTVRPIDERPLVPDQKASWLSMLLFMWVSPIMRLGFKRTLQKEDMWRLDSSRQAEALGDDLESFFYDRCAPRRKPLAVKQREAAAARLSDFKVGAKQKVPLRSRKDFTTPFFEPKAKYDESLTWALHKLIWKRLWLAGFLKLLADGLTVTSPLVTKALLDYIGQAYVYANTPDAAAVLPKPPSQGTGWGLAIGLWGMMQASSLLTNQFFYSAMYCGLQSRASLTSILFRKGLRLSSKSRLKHTTGRLVTAVSTDVTRLETLYMYAHDAWLGPIQIVVTLALLINNLGPSALVALGVIIFFTPFQAVIVSRMVKARADAVKVTDKRVSLMQEILQGIKLIILFEHRQAYAEKVSSLRSREIHFIRSHAIWSSLTFMLFYAMPIISATLTFMTYKLSGHDLDPAIVFSSLQLLNIIKTALVTGPLAISSLADAHVALGRISKILLSEENAEENILKGDPSGEPKHQSDHDLDEEIGLSIKGTYAFESVGPPKAKLDENGKAFGATSSAADKPTKEQMAEQKAAAKAEKECQQRVNARRKARRAREEAGEDVFTEDEEEESEEATDSPEGASTDLSKPFELKDLQLEVGLGKLTVVCGQIGSGKSALLQALVGDMRKVEGETHFAGRVGYHPQHAWIQNMSLRDNVIFGAPVDQARFQDVVEACALRQDIDMLPDGELTELGERGVTVSGGQKARISLARVAYSDSDVILMDDPISAVDAHVGKHILQKCILSGPMKHKTRLLVTHALHVFPFADEIVYMEEGRIIERGSYADLVEHGQRFSQLVHKYGGQKEKVEAADTGEKKKVTVDMQGQEKAAAQQLTSDEERAQGAVGLNVYVKYIRATGSLWRVPFFLVLLTLTECSQVGNSVLLGLWSREGIDGWSEGQYLGLYAGFGAAQAVFNFLATLTFYYAGLYASLHLFRGAFRGVLWSPLGFHDVTPVGRIISRLSKDVDQLDYELPMHGFSFLILLASVFGTVGLTIYAYNWLGLMFPPLFALYLIVQTYYRRTSREAKRLESILRSFLYASFMEALDGIATVRAFKAQERFVNTIQTLVDTTNSAYMVTIAAQRWLSVRVDAIGNVIILGIGLASVGFRESQNPATLGVVLSYATNITTLLSSIVAIFAEVETQMNSVERLLHYTTLSPEGQDHLPQDPSGQEWPLRGAIDFESVQLRYREGLPLVLNGFNASIRPGERIGIVGRTGSGKSTLLAALFRTVDLAGGSIRIDGIDVNKIGLATLRHRLAIVPQDTYIFESTLRDNLDPTGNATDQALNAALRAVGLLQPLQSQSDVDEHIEGEVIEEPESSAALQPSSPSQADKTPSAAAVRFQLDLHCRQDSFSAGQKQLVGLARALVKNSRIIVLDEATASVDAEADANVQHMIHTLRKRTLLIIAHRLHTVAAVDRILVMNDGQAVEFDAPLTLFDRQESTFRDMCDQANLTRGMIMEVQAAAASAASRFDGLHQSRERANQQDSSP</sequence>
<feature type="domain" description="ABC transporter" evidence="11">
    <location>
        <begin position="1204"/>
        <end position="1473"/>
    </location>
</feature>
<dbReference type="InterPro" id="IPR017871">
    <property type="entry name" value="ABC_transporter-like_CS"/>
</dbReference>
<dbReference type="EMBL" id="KZ819483">
    <property type="protein sequence ID" value="PWN39243.1"/>
    <property type="molecule type" value="Genomic_DNA"/>
</dbReference>
<dbReference type="FunFam" id="1.20.1560.10:FF:000006">
    <property type="entry name" value="ATP-binding cassette, sub-family C (CFTR/MRP), member 9"/>
    <property type="match status" value="1"/>
</dbReference>
<dbReference type="GeneID" id="37038391"/>
<evidence type="ECO:0000256" key="3">
    <source>
        <dbReference type="ARBA" id="ARBA00022448"/>
    </source>
</evidence>
<feature type="transmembrane region" description="Helical" evidence="10">
    <location>
        <begin position="331"/>
        <end position="350"/>
    </location>
</feature>
<keyword evidence="8 10" id="KW-0472">Membrane</keyword>
<accession>A0A316VS57</accession>
<dbReference type="FunFam" id="3.40.50.300:FF:000997">
    <property type="entry name" value="Multidrug resistance-associated protein 1"/>
    <property type="match status" value="1"/>
</dbReference>
<dbReference type="OrthoDB" id="6500128at2759"/>
<dbReference type="PROSITE" id="PS50893">
    <property type="entry name" value="ABC_TRANSPORTER_2"/>
    <property type="match status" value="2"/>
</dbReference>
<dbReference type="CDD" id="cd18597">
    <property type="entry name" value="ABC_6TM_YOR1_D1_like"/>
    <property type="match status" value="1"/>
</dbReference>
<feature type="compositionally biased region" description="Acidic residues" evidence="9">
    <location>
        <begin position="587"/>
        <end position="605"/>
    </location>
</feature>
<feature type="compositionally biased region" description="Polar residues" evidence="9">
    <location>
        <begin position="16"/>
        <end position="34"/>
    </location>
</feature>
<feature type="transmembrane region" description="Helical" evidence="10">
    <location>
        <begin position="1028"/>
        <end position="1044"/>
    </location>
</feature>
<feature type="compositionally biased region" description="Basic and acidic residues" evidence="9">
    <location>
        <begin position="551"/>
        <end position="571"/>
    </location>
</feature>
<organism evidence="13 14">
    <name type="scientific">Ceraceosorus guamensis</name>
    <dbReference type="NCBI Taxonomy" id="1522189"/>
    <lineage>
        <taxon>Eukaryota</taxon>
        <taxon>Fungi</taxon>
        <taxon>Dikarya</taxon>
        <taxon>Basidiomycota</taxon>
        <taxon>Ustilaginomycotina</taxon>
        <taxon>Exobasidiomycetes</taxon>
        <taxon>Ceraceosorales</taxon>
        <taxon>Ceraceosoraceae</taxon>
        <taxon>Ceraceosorus</taxon>
    </lineage>
</organism>
<keyword evidence="5" id="KW-0547">Nucleotide-binding</keyword>
<keyword evidence="6" id="KW-0067">ATP-binding</keyword>
<dbReference type="Gene3D" id="3.40.50.300">
    <property type="entry name" value="P-loop containing nucleotide triphosphate hydrolases"/>
    <property type="match status" value="2"/>
</dbReference>
<feature type="domain" description="ABC transmembrane type-1" evidence="12">
    <location>
        <begin position="893"/>
        <end position="1167"/>
    </location>
</feature>
<feature type="transmembrane region" description="Helical" evidence="10">
    <location>
        <begin position="1003"/>
        <end position="1022"/>
    </location>
</feature>
<protein>
    <submittedName>
        <fullName evidence="13">Multidrug resistance-associated ABC transporter</fullName>
    </submittedName>
</protein>
<feature type="compositionally biased region" description="Basic and acidic residues" evidence="9">
    <location>
        <begin position="35"/>
        <end position="50"/>
    </location>
</feature>
<dbReference type="SMART" id="SM00382">
    <property type="entry name" value="AAA"/>
    <property type="match status" value="2"/>
</dbReference>
<keyword evidence="4 10" id="KW-0812">Transmembrane</keyword>
<evidence type="ECO:0000256" key="2">
    <source>
        <dbReference type="ARBA" id="ARBA00009726"/>
    </source>
</evidence>
<dbReference type="GO" id="GO:0016887">
    <property type="term" value="F:ATP hydrolysis activity"/>
    <property type="evidence" value="ECO:0007669"/>
    <property type="project" value="InterPro"/>
</dbReference>
<comment type="subcellular location">
    <subcellularLocation>
        <location evidence="1">Membrane</location>
        <topology evidence="1">Multi-pass membrane protein</topology>
    </subcellularLocation>
</comment>